<dbReference type="SUPFAM" id="SSF52172">
    <property type="entry name" value="CheY-like"/>
    <property type="match status" value="1"/>
</dbReference>
<dbReference type="SUPFAM" id="SSF47384">
    <property type="entry name" value="Homodimeric domain of signal transducing histidine kinase"/>
    <property type="match status" value="1"/>
</dbReference>
<dbReference type="InterPro" id="IPR011006">
    <property type="entry name" value="CheY-like_superfamily"/>
</dbReference>
<name>A0ABZ2BS56_9RHOB</name>
<dbReference type="Pfam" id="PF12860">
    <property type="entry name" value="PAS_7"/>
    <property type="match status" value="1"/>
</dbReference>
<evidence type="ECO:0000313" key="15">
    <source>
        <dbReference type="Proteomes" id="UP001318682"/>
    </source>
</evidence>
<evidence type="ECO:0000259" key="13">
    <source>
        <dbReference type="PROSITE" id="PS50113"/>
    </source>
</evidence>
<evidence type="ECO:0000256" key="5">
    <source>
        <dbReference type="ARBA" id="ARBA00022741"/>
    </source>
</evidence>
<keyword evidence="5" id="KW-0547">Nucleotide-binding</keyword>
<keyword evidence="6 14" id="KW-0418">Kinase</keyword>
<keyword evidence="15" id="KW-1185">Reference proteome</keyword>
<accession>A0ABZ2BS56</accession>
<dbReference type="PROSITE" id="PS50113">
    <property type="entry name" value="PAC"/>
    <property type="match status" value="1"/>
</dbReference>
<protein>
    <recommendedName>
        <fullName evidence="2">histidine kinase</fullName>
        <ecNumber evidence="2">2.7.13.3</ecNumber>
    </recommendedName>
</protein>
<dbReference type="EC" id="2.7.13.3" evidence="2"/>
<dbReference type="Gene3D" id="3.30.565.10">
    <property type="entry name" value="Histidine kinase-like ATPase, C-terminal domain"/>
    <property type="match status" value="1"/>
</dbReference>
<dbReference type="Gene3D" id="3.40.50.2300">
    <property type="match status" value="1"/>
</dbReference>
<dbReference type="InterPro" id="IPR001789">
    <property type="entry name" value="Sig_transdc_resp-reg_receiver"/>
</dbReference>
<evidence type="ECO:0000256" key="9">
    <source>
        <dbReference type="PROSITE-ProRule" id="PRU00169"/>
    </source>
</evidence>
<dbReference type="SUPFAM" id="SSF55874">
    <property type="entry name" value="ATPase domain of HSP90 chaperone/DNA topoisomerase II/histidine kinase"/>
    <property type="match status" value="1"/>
</dbReference>
<dbReference type="PRINTS" id="PR00344">
    <property type="entry name" value="BCTRLSENSOR"/>
</dbReference>
<dbReference type="InterPro" id="IPR000014">
    <property type="entry name" value="PAS"/>
</dbReference>
<evidence type="ECO:0000256" key="7">
    <source>
        <dbReference type="ARBA" id="ARBA00022840"/>
    </source>
</evidence>
<comment type="catalytic activity">
    <reaction evidence="1">
        <text>ATP + protein L-histidine = ADP + protein N-phospho-L-histidine.</text>
        <dbReference type="EC" id="2.7.13.3"/>
    </reaction>
</comment>
<evidence type="ECO:0000256" key="4">
    <source>
        <dbReference type="ARBA" id="ARBA00022679"/>
    </source>
</evidence>
<dbReference type="SMART" id="SM00388">
    <property type="entry name" value="HisKA"/>
    <property type="match status" value="1"/>
</dbReference>
<keyword evidence="8" id="KW-0902">Two-component regulatory system</keyword>
<dbReference type="Proteomes" id="UP001318682">
    <property type="component" value="Chromosome"/>
</dbReference>
<keyword evidence="4 14" id="KW-0808">Transferase</keyword>
<dbReference type="SMART" id="SM00091">
    <property type="entry name" value="PAS"/>
    <property type="match status" value="1"/>
</dbReference>
<proteinExistence type="predicted"/>
<feature type="domain" description="Response regulatory" evidence="12">
    <location>
        <begin position="784"/>
        <end position="900"/>
    </location>
</feature>
<dbReference type="SMART" id="SM00448">
    <property type="entry name" value="REC"/>
    <property type="match status" value="1"/>
</dbReference>
<dbReference type="SUPFAM" id="SSF55785">
    <property type="entry name" value="PYP-like sensor domain (PAS domain)"/>
    <property type="match status" value="2"/>
</dbReference>
<sequence>MMKLHFPDEKNAEVFGVLATPVWIFDVDRYEIWWGNSAALNFWKADSLDALKARDFSSDTAMVYQRLRQIMLETQASSKFEDTWTLYPAETPVTVTLSCQPVQIEQGRDAVLIELVSGILEQDTRRARLEEAVRYSGGMLSMFSQSGVLLAQNAAAFECYGAAKNAGCELDRRLGSIPVRKSLLEAVARGTPFDAELEVQCLAGHAMHRVKASAGRDPATGDAVVVLSEDDISDLVRLRQELFELNAHLEERVAERSESLRVSEERFSLAMQGANDGLWDRNIETGEIYFSPRWLEMLGYSAQMPPPDLETILAAIHPQDRADVTASMVDPEPQEGSAPEVEFRIQHKSGHWVDILSRDFKILRDGKVARIVGTYVDISDRKRQERSLRRLKEILFAGSEALPLGVAYYDQDVRLVMHNSVYADMLPRSAHLLERGVLFEELIRNSADIMAPQFGYDDRETYVRNRVASVLVKPKKSVHEQSSGRIIIASEFPTSGGGMISIIEDVTEDRLRQKQLHQAQKMEAIGQLTGGVAHDFNNLLAVIMGNLELLQSETEAGSLDQQEQNALIDAAIDAVKHGADLTSSMLAYARKARLEPTVLDINQTVRDTERWMRRTIAANIQIETVLQAGIWSIKVDQTSLQSALVNLILNACDALAGGGKLTIETANLRIDDTYLEARSEQIPAGRYVMIAVSDTGEGIAPDVIDQIYDPFFTTKPVGKGSGLGLSMVEGFVRQSGGTVRVYSEPGEGTSFKLYFRAVMQGSPVAPKPQSRPQPDTPLQSPRPRILLAEDRLEVMAVLEKTLVLAGYDVTTAITGDIAFAVFKADPSFDVVLTDIVMPGRLQGPEFARECRALSPQTPFIFLSGYASEATVHGNGLLPEDIRLMKPVSRDDLLRAVEECLKRRRDEA</sequence>
<dbReference type="InterPro" id="IPR001610">
    <property type="entry name" value="PAC"/>
</dbReference>
<evidence type="ECO:0000259" key="12">
    <source>
        <dbReference type="PROSITE" id="PS50110"/>
    </source>
</evidence>
<organism evidence="14 15">
    <name type="scientific">Roseobacter fucihabitans</name>
    <dbReference type="NCBI Taxonomy" id="1537242"/>
    <lineage>
        <taxon>Bacteria</taxon>
        <taxon>Pseudomonadati</taxon>
        <taxon>Pseudomonadota</taxon>
        <taxon>Alphaproteobacteria</taxon>
        <taxon>Rhodobacterales</taxon>
        <taxon>Roseobacteraceae</taxon>
        <taxon>Roseobacter</taxon>
    </lineage>
</organism>
<keyword evidence="3 9" id="KW-0597">Phosphoprotein</keyword>
<dbReference type="Pfam" id="PF08447">
    <property type="entry name" value="PAS_3"/>
    <property type="match status" value="1"/>
</dbReference>
<dbReference type="PANTHER" id="PTHR43065:SF46">
    <property type="entry name" value="C4-DICARBOXYLATE TRANSPORT SENSOR PROTEIN DCTB"/>
    <property type="match status" value="1"/>
</dbReference>
<evidence type="ECO:0000256" key="8">
    <source>
        <dbReference type="ARBA" id="ARBA00023012"/>
    </source>
</evidence>
<evidence type="ECO:0000313" key="14">
    <source>
        <dbReference type="EMBL" id="WVX48055.1"/>
    </source>
</evidence>
<evidence type="ECO:0000256" key="3">
    <source>
        <dbReference type="ARBA" id="ARBA00022553"/>
    </source>
</evidence>
<evidence type="ECO:0000256" key="1">
    <source>
        <dbReference type="ARBA" id="ARBA00000085"/>
    </source>
</evidence>
<evidence type="ECO:0000256" key="2">
    <source>
        <dbReference type="ARBA" id="ARBA00012438"/>
    </source>
</evidence>
<dbReference type="Pfam" id="PF00072">
    <property type="entry name" value="Response_reg"/>
    <property type="match status" value="1"/>
</dbReference>
<evidence type="ECO:0000256" key="10">
    <source>
        <dbReference type="SAM" id="MobiDB-lite"/>
    </source>
</evidence>
<feature type="domain" description="PAC" evidence="13">
    <location>
        <begin position="339"/>
        <end position="390"/>
    </location>
</feature>
<dbReference type="Pfam" id="PF00512">
    <property type="entry name" value="HisKA"/>
    <property type="match status" value="1"/>
</dbReference>
<dbReference type="InterPro" id="IPR000700">
    <property type="entry name" value="PAS-assoc_C"/>
</dbReference>
<feature type="modified residue" description="4-aspartylphosphate" evidence="9">
    <location>
        <position position="834"/>
    </location>
</feature>
<feature type="domain" description="Histidine kinase" evidence="11">
    <location>
        <begin position="531"/>
        <end position="759"/>
    </location>
</feature>
<evidence type="ECO:0000259" key="11">
    <source>
        <dbReference type="PROSITE" id="PS50109"/>
    </source>
</evidence>
<dbReference type="PANTHER" id="PTHR43065">
    <property type="entry name" value="SENSOR HISTIDINE KINASE"/>
    <property type="match status" value="1"/>
</dbReference>
<dbReference type="EMBL" id="CP143423">
    <property type="protein sequence ID" value="WVX48055.1"/>
    <property type="molecule type" value="Genomic_DNA"/>
</dbReference>
<evidence type="ECO:0000256" key="6">
    <source>
        <dbReference type="ARBA" id="ARBA00022777"/>
    </source>
</evidence>
<dbReference type="CDD" id="cd00130">
    <property type="entry name" value="PAS"/>
    <property type="match status" value="1"/>
</dbReference>
<dbReference type="SMART" id="SM00086">
    <property type="entry name" value="PAC"/>
    <property type="match status" value="1"/>
</dbReference>
<dbReference type="Gene3D" id="1.10.287.130">
    <property type="match status" value="1"/>
</dbReference>
<dbReference type="CDD" id="cd00082">
    <property type="entry name" value="HisKA"/>
    <property type="match status" value="1"/>
</dbReference>
<dbReference type="InterPro" id="IPR005467">
    <property type="entry name" value="His_kinase_dom"/>
</dbReference>
<dbReference type="SMART" id="SM00387">
    <property type="entry name" value="HATPase_c"/>
    <property type="match status" value="1"/>
</dbReference>
<dbReference type="InterPro" id="IPR003594">
    <property type="entry name" value="HATPase_dom"/>
</dbReference>
<dbReference type="InterPro" id="IPR036890">
    <property type="entry name" value="HATPase_C_sf"/>
</dbReference>
<dbReference type="InterPro" id="IPR003661">
    <property type="entry name" value="HisK_dim/P_dom"/>
</dbReference>
<dbReference type="InterPro" id="IPR036097">
    <property type="entry name" value="HisK_dim/P_sf"/>
</dbReference>
<dbReference type="Gene3D" id="3.30.450.20">
    <property type="entry name" value="PAS domain"/>
    <property type="match status" value="1"/>
</dbReference>
<dbReference type="InterPro" id="IPR035965">
    <property type="entry name" value="PAS-like_dom_sf"/>
</dbReference>
<dbReference type="InterPro" id="IPR004358">
    <property type="entry name" value="Sig_transdc_His_kin-like_C"/>
</dbReference>
<dbReference type="NCBIfam" id="TIGR00229">
    <property type="entry name" value="sensory_box"/>
    <property type="match status" value="1"/>
</dbReference>
<dbReference type="Pfam" id="PF02518">
    <property type="entry name" value="HATPase_c"/>
    <property type="match status" value="1"/>
</dbReference>
<dbReference type="GO" id="GO:0004673">
    <property type="term" value="F:protein histidine kinase activity"/>
    <property type="evidence" value="ECO:0007669"/>
    <property type="project" value="UniProtKB-EC"/>
</dbReference>
<dbReference type="PROSITE" id="PS50109">
    <property type="entry name" value="HIS_KIN"/>
    <property type="match status" value="1"/>
</dbReference>
<gene>
    <name evidence="14" type="primary">rcsC_1</name>
    <name evidence="14" type="ORF">ROLI_011330</name>
</gene>
<reference evidence="14 15" key="1">
    <citation type="submission" date="2015-07" db="EMBL/GenBank/DDBJ databases">
        <authorList>
            <person name="Voget S."/>
            <person name="Dogs M."/>
            <person name="Brinkhoff T.H."/>
            <person name="Daniel R."/>
        </authorList>
    </citation>
    <scope>NUCLEOTIDE SEQUENCE [LARGE SCALE GENOMIC DNA]</scope>
    <source>
        <strain evidence="14 15">B14</strain>
    </source>
</reference>
<dbReference type="PROSITE" id="PS50110">
    <property type="entry name" value="RESPONSE_REGULATORY"/>
    <property type="match status" value="1"/>
</dbReference>
<feature type="region of interest" description="Disordered" evidence="10">
    <location>
        <begin position="762"/>
        <end position="783"/>
    </location>
</feature>
<feature type="compositionally biased region" description="Pro residues" evidence="10">
    <location>
        <begin position="765"/>
        <end position="775"/>
    </location>
</feature>
<keyword evidence="7" id="KW-0067">ATP-binding</keyword>
<reference evidence="15" key="2">
    <citation type="submission" date="2024-01" db="EMBL/GenBank/DDBJ databases">
        <title>Roseobacter fucihabitans sp. nov., isolated from the brown alga Fucus spiralis.</title>
        <authorList>
            <person name="Hahnke S."/>
            <person name="Berger M."/>
            <person name="Schlingloff A."/>
            <person name="Athale I."/>
            <person name="Neumann-Schaal M."/>
            <person name="Adenaya A."/>
            <person name="Poehlein A."/>
            <person name="Daniel R."/>
            <person name="Pertersen J."/>
            <person name="Brinkhoff T."/>
        </authorList>
    </citation>
    <scope>NUCLEOTIDE SEQUENCE [LARGE SCALE GENOMIC DNA]</scope>
    <source>
        <strain evidence="15">B14</strain>
    </source>
</reference>
<dbReference type="InterPro" id="IPR013655">
    <property type="entry name" value="PAS_fold_3"/>
</dbReference>